<feature type="domain" description="PIN" evidence="9">
    <location>
        <begin position="3"/>
        <end position="120"/>
    </location>
</feature>
<dbReference type="AlphaFoldDB" id="A0A6N7IQS2"/>
<dbReference type="EMBL" id="WHYR01000020">
    <property type="protein sequence ID" value="MQL52372.1"/>
    <property type="molecule type" value="Genomic_DNA"/>
</dbReference>
<dbReference type="GO" id="GO:0016787">
    <property type="term" value="F:hydrolase activity"/>
    <property type="evidence" value="ECO:0007669"/>
    <property type="project" value="UniProtKB-KW"/>
</dbReference>
<feature type="binding site" evidence="8">
    <location>
        <position position="6"/>
    </location>
    <ligand>
        <name>Mg(2+)</name>
        <dbReference type="ChEBI" id="CHEBI:18420"/>
    </ligand>
</feature>
<dbReference type="Gene3D" id="3.40.50.1010">
    <property type="entry name" value="5'-nuclease"/>
    <property type="match status" value="1"/>
</dbReference>
<evidence type="ECO:0000256" key="6">
    <source>
        <dbReference type="ARBA" id="ARBA00022842"/>
    </source>
</evidence>
<keyword evidence="5 8" id="KW-0378">Hydrolase</keyword>
<dbReference type="RefSeq" id="WP_152946404.1">
    <property type="nucleotide sequence ID" value="NZ_WHYR01000020.1"/>
</dbReference>
<evidence type="ECO:0000313" key="11">
    <source>
        <dbReference type="Proteomes" id="UP000441717"/>
    </source>
</evidence>
<evidence type="ECO:0000256" key="3">
    <source>
        <dbReference type="ARBA" id="ARBA00022722"/>
    </source>
</evidence>
<evidence type="ECO:0000256" key="4">
    <source>
        <dbReference type="ARBA" id="ARBA00022723"/>
    </source>
</evidence>
<reference evidence="10 11" key="1">
    <citation type="submission" date="2019-10" db="EMBL/GenBank/DDBJ databases">
        <title>Comparative genomics of sulfur disproportionating microorganisms.</title>
        <authorList>
            <person name="Ward L.M."/>
            <person name="Bertran E."/>
            <person name="Johnston D."/>
        </authorList>
    </citation>
    <scope>NUCLEOTIDE SEQUENCE [LARGE SCALE GENOMIC DNA]</scope>
    <source>
        <strain evidence="10 11">DSM 14055</strain>
    </source>
</reference>
<dbReference type="GO" id="GO:0004540">
    <property type="term" value="F:RNA nuclease activity"/>
    <property type="evidence" value="ECO:0007669"/>
    <property type="project" value="InterPro"/>
</dbReference>
<dbReference type="PANTHER" id="PTHR33653">
    <property type="entry name" value="RIBONUCLEASE VAPC2"/>
    <property type="match status" value="1"/>
</dbReference>
<dbReference type="InterPro" id="IPR050556">
    <property type="entry name" value="Type_II_TA_system_RNase"/>
</dbReference>
<dbReference type="HAMAP" id="MF_00265">
    <property type="entry name" value="VapC_Nob1"/>
    <property type="match status" value="1"/>
</dbReference>
<keyword evidence="4 8" id="KW-0479">Metal-binding</keyword>
<sequence>MGYLIDTCVLIDHLTGRLYPDANTWLEQAVASGLAATSVIVYHELLYGARTEKARAAVEKLLESWEMLPMDRKVAGRAAEIRRDQAAKGRTLGMADCLIAATAELNNLKVVTANIKDFPAVEVVLPEKIDKMEKDF</sequence>
<dbReference type="InterPro" id="IPR029060">
    <property type="entry name" value="PIN-like_dom_sf"/>
</dbReference>
<evidence type="ECO:0000256" key="7">
    <source>
        <dbReference type="ARBA" id="ARBA00038093"/>
    </source>
</evidence>
<dbReference type="EC" id="3.1.-.-" evidence="8"/>
<comment type="cofactor">
    <cofactor evidence="1 8">
        <name>Mg(2+)</name>
        <dbReference type="ChEBI" id="CHEBI:18420"/>
    </cofactor>
</comment>
<dbReference type="InterPro" id="IPR002716">
    <property type="entry name" value="PIN_dom"/>
</dbReference>
<dbReference type="PANTHER" id="PTHR33653:SF1">
    <property type="entry name" value="RIBONUCLEASE VAPC2"/>
    <property type="match status" value="1"/>
</dbReference>
<accession>A0A6N7IQS2</accession>
<keyword evidence="8" id="KW-0800">Toxin</keyword>
<name>A0A6N7IQS2_9FIRM</name>
<proteinExistence type="inferred from homology"/>
<feature type="binding site" evidence="8">
    <location>
        <position position="96"/>
    </location>
    <ligand>
        <name>Mg(2+)</name>
        <dbReference type="ChEBI" id="CHEBI:18420"/>
    </ligand>
</feature>
<protein>
    <recommendedName>
        <fullName evidence="8">Ribonuclease VapC</fullName>
        <shortName evidence="8">RNase VapC</shortName>
        <ecNumber evidence="8">3.1.-.-</ecNumber>
    </recommendedName>
    <alternativeName>
        <fullName evidence="8">Toxin VapC</fullName>
    </alternativeName>
</protein>
<dbReference type="CDD" id="cd18741">
    <property type="entry name" value="PIN_VapC4-5_FitB-like"/>
    <property type="match status" value="1"/>
</dbReference>
<dbReference type="OrthoDB" id="9796690at2"/>
<dbReference type="Proteomes" id="UP000441717">
    <property type="component" value="Unassembled WGS sequence"/>
</dbReference>
<dbReference type="SUPFAM" id="SSF88723">
    <property type="entry name" value="PIN domain-like"/>
    <property type="match status" value="1"/>
</dbReference>
<comment type="function">
    <text evidence="8">Toxic component of a toxin-antitoxin (TA) system. An RNase.</text>
</comment>
<dbReference type="GO" id="GO:0090729">
    <property type="term" value="F:toxin activity"/>
    <property type="evidence" value="ECO:0007669"/>
    <property type="project" value="UniProtKB-KW"/>
</dbReference>
<gene>
    <name evidence="8" type="primary">vapC</name>
    <name evidence="10" type="ORF">GFC01_08865</name>
</gene>
<evidence type="ECO:0000313" key="10">
    <source>
        <dbReference type="EMBL" id="MQL52372.1"/>
    </source>
</evidence>
<keyword evidence="2 8" id="KW-1277">Toxin-antitoxin system</keyword>
<evidence type="ECO:0000256" key="1">
    <source>
        <dbReference type="ARBA" id="ARBA00001946"/>
    </source>
</evidence>
<keyword evidence="3 8" id="KW-0540">Nuclease</keyword>
<evidence type="ECO:0000259" key="9">
    <source>
        <dbReference type="Pfam" id="PF01850"/>
    </source>
</evidence>
<dbReference type="GO" id="GO:0000287">
    <property type="term" value="F:magnesium ion binding"/>
    <property type="evidence" value="ECO:0007669"/>
    <property type="project" value="UniProtKB-UniRule"/>
</dbReference>
<comment type="similarity">
    <text evidence="7 8">Belongs to the PINc/VapC protein family.</text>
</comment>
<evidence type="ECO:0000256" key="2">
    <source>
        <dbReference type="ARBA" id="ARBA00022649"/>
    </source>
</evidence>
<organism evidence="10 11">
    <name type="scientific">Desulfofundulus thermobenzoicus</name>
    <dbReference type="NCBI Taxonomy" id="29376"/>
    <lineage>
        <taxon>Bacteria</taxon>
        <taxon>Bacillati</taxon>
        <taxon>Bacillota</taxon>
        <taxon>Clostridia</taxon>
        <taxon>Eubacteriales</taxon>
        <taxon>Peptococcaceae</taxon>
        <taxon>Desulfofundulus</taxon>
    </lineage>
</organism>
<dbReference type="InterPro" id="IPR022907">
    <property type="entry name" value="VapC_family"/>
</dbReference>
<evidence type="ECO:0000256" key="8">
    <source>
        <dbReference type="HAMAP-Rule" id="MF_00265"/>
    </source>
</evidence>
<evidence type="ECO:0000256" key="5">
    <source>
        <dbReference type="ARBA" id="ARBA00022801"/>
    </source>
</evidence>
<dbReference type="Pfam" id="PF01850">
    <property type="entry name" value="PIN"/>
    <property type="match status" value="1"/>
</dbReference>
<keyword evidence="6 8" id="KW-0460">Magnesium</keyword>
<comment type="caution">
    <text evidence="10">The sequence shown here is derived from an EMBL/GenBank/DDBJ whole genome shotgun (WGS) entry which is preliminary data.</text>
</comment>
<keyword evidence="11" id="KW-1185">Reference proteome</keyword>